<dbReference type="EMBL" id="QPJL01000002">
    <property type="protein sequence ID" value="RCW88308.1"/>
    <property type="molecule type" value="Genomic_DNA"/>
</dbReference>
<dbReference type="PANTHER" id="PTHR19328:SF75">
    <property type="entry name" value="ALDOSE SUGAR DEHYDROGENASE YLII"/>
    <property type="match status" value="1"/>
</dbReference>
<feature type="domain" description="Glucose/Sorbosone dehydrogenase" evidence="2">
    <location>
        <begin position="68"/>
        <end position="400"/>
    </location>
</feature>
<dbReference type="InterPro" id="IPR012938">
    <property type="entry name" value="Glc/Sorbosone_DH"/>
</dbReference>
<evidence type="ECO:0000313" key="4">
    <source>
        <dbReference type="Proteomes" id="UP000253345"/>
    </source>
</evidence>
<dbReference type="AlphaFoldDB" id="A0A368Z936"/>
<evidence type="ECO:0000259" key="2">
    <source>
        <dbReference type="Pfam" id="PF07995"/>
    </source>
</evidence>
<gene>
    <name evidence="3" type="ORF">DFP89_102238</name>
</gene>
<evidence type="ECO:0000313" key="3">
    <source>
        <dbReference type="EMBL" id="RCW88308.1"/>
    </source>
</evidence>
<dbReference type="InterPro" id="IPR011042">
    <property type="entry name" value="6-blade_b-propeller_TolB-like"/>
</dbReference>
<dbReference type="Gene3D" id="2.120.10.30">
    <property type="entry name" value="TolB, C-terminal domain"/>
    <property type="match status" value="1"/>
</dbReference>
<dbReference type="InterPro" id="IPR011041">
    <property type="entry name" value="Quinoprot_gluc/sorb_DH_b-prop"/>
</dbReference>
<feature type="chain" id="PRO_5016917558" evidence="1">
    <location>
        <begin position="29"/>
        <end position="408"/>
    </location>
</feature>
<proteinExistence type="predicted"/>
<sequence>MTVTMSKPLRILSCALALALVPLSPARADFNDYPPEAKGQSPAFANQTRAPIIPGALRLSRTSLAEGLRSPWGMTWLPDGGLLITEREGTLRLYRDGQLSAPITGLPAVDSDGQGGLLDVAVAPDFAQTRQIWFSFAEPRGDQGGNATAVGTGKLSEGASALTDVRVIFQQEPPHATPMHFGSRLVFDRDGQLYVTAGERSLPPEEPDGAQALGNHLGKVLRIDPATGAASAGNPFTEAQARPEIWSYGHRNIQAAALDPQGRLWTVEHGPKGGDELNLPQPGLNYGWPVITYGVQYDDNPVGAGITAKDGMEQPVYYWDPVIAPSGMIFYQGEMFPEWQGDLLIGGLRAGSVVRLKLDGDRVAGEQRLVQGIGRVRDIEIAPDGALLVLIDGDPGSLIRLARRGAAP</sequence>
<evidence type="ECO:0000256" key="1">
    <source>
        <dbReference type="SAM" id="SignalP"/>
    </source>
</evidence>
<feature type="signal peptide" evidence="1">
    <location>
        <begin position="1"/>
        <end position="28"/>
    </location>
</feature>
<dbReference type="PANTHER" id="PTHR19328">
    <property type="entry name" value="HEDGEHOG-INTERACTING PROTEIN"/>
    <property type="match status" value="1"/>
</dbReference>
<comment type="caution">
    <text evidence="3">The sequence shown here is derived from an EMBL/GenBank/DDBJ whole genome shotgun (WGS) entry which is preliminary data.</text>
</comment>
<keyword evidence="1" id="KW-0732">Signal</keyword>
<reference evidence="3 4" key="1">
    <citation type="submission" date="2018-07" db="EMBL/GenBank/DDBJ databases">
        <title>Genomic Encyclopedia of Type Strains, Phase III (KMG-III): the genomes of soil and plant-associated and newly described type strains.</title>
        <authorList>
            <person name="Whitman W."/>
        </authorList>
    </citation>
    <scope>NUCLEOTIDE SEQUENCE [LARGE SCALE GENOMIC DNA]</scope>
    <source>
        <strain evidence="3 4">CECT 8525</strain>
    </source>
</reference>
<keyword evidence="4" id="KW-1185">Reference proteome</keyword>
<dbReference type="Pfam" id="PF07995">
    <property type="entry name" value="GSDH"/>
    <property type="match status" value="1"/>
</dbReference>
<dbReference type="SUPFAM" id="SSF50952">
    <property type="entry name" value="Soluble quinoprotein glucose dehydrogenase"/>
    <property type="match status" value="1"/>
</dbReference>
<name>A0A368Z936_9RHOB</name>
<dbReference type="Proteomes" id="UP000253345">
    <property type="component" value="Unassembled WGS sequence"/>
</dbReference>
<organism evidence="3 4">
    <name type="scientific">Paracoccus lutimaris</name>
    <dbReference type="NCBI Taxonomy" id="1490030"/>
    <lineage>
        <taxon>Bacteria</taxon>
        <taxon>Pseudomonadati</taxon>
        <taxon>Pseudomonadota</taxon>
        <taxon>Alphaproteobacteria</taxon>
        <taxon>Rhodobacterales</taxon>
        <taxon>Paracoccaceae</taxon>
        <taxon>Paracoccus</taxon>
    </lineage>
</organism>
<accession>A0A368Z936</accession>
<protein>
    <submittedName>
        <fullName evidence="3">Glucose/arabinose dehydrogenase</fullName>
    </submittedName>
</protein>